<gene>
    <name evidence="2" type="ORF">RNB18_29815</name>
</gene>
<protein>
    <submittedName>
        <fullName evidence="2">Nuclear transport factor 2 family protein</fullName>
    </submittedName>
</protein>
<name>A0ABU2VFL9_9ACTN</name>
<evidence type="ECO:0000313" key="2">
    <source>
        <dbReference type="EMBL" id="MDT0484358.1"/>
    </source>
</evidence>
<evidence type="ECO:0000259" key="1">
    <source>
        <dbReference type="Pfam" id="PF13577"/>
    </source>
</evidence>
<evidence type="ECO:0000313" key="3">
    <source>
        <dbReference type="Proteomes" id="UP001183824"/>
    </source>
</evidence>
<proteinExistence type="predicted"/>
<reference evidence="3" key="1">
    <citation type="submission" date="2023-07" db="EMBL/GenBank/DDBJ databases">
        <title>30 novel species of actinomycetes from the DSMZ collection.</title>
        <authorList>
            <person name="Nouioui I."/>
        </authorList>
    </citation>
    <scope>NUCLEOTIDE SEQUENCE [LARGE SCALE GENOMIC DNA]</scope>
    <source>
        <strain evidence="3">DSM 41640</strain>
    </source>
</reference>
<dbReference type="CDD" id="cd00531">
    <property type="entry name" value="NTF2_like"/>
    <property type="match status" value="1"/>
</dbReference>
<dbReference type="EMBL" id="JAVREZ010000011">
    <property type="protein sequence ID" value="MDT0484358.1"/>
    <property type="molecule type" value="Genomic_DNA"/>
</dbReference>
<feature type="domain" description="SnoaL-like" evidence="1">
    <location>
        <begin position="10"/>
        <end position="135"/>
    </location>
</feature>
<dbReference type="InterPro" id="IPR032710">
    <property type="entry name" value="NTF2-like_dom_sf"/>
</dbReference>
<dbReference type="InterPro" id="IPR037401">
    <property type="entry name" value="SnoaL-like"/>
</dbReference>
<sequence>MTNEDATAWALARLNTAFYHHYDRREYDAVLEFFAPDALYERLGQKIRGHAEILDLLNARPGPEELTARHILGATHFHTIGDTTAQGTITLLGYGGRPPTEPGPAPYTVATGGHIFEQADHYRLDDGRWKITHRTLHQILTPISD</sequence>
<dbReference type="SUPFAM" id="SSF54427">
    <property type="entry name" value="NTF2-like"/>
    <property type="match status" value="1"/>
</dbReference>
<keyword evidence="3" id="KW-1185">Reference proteome</keyword>
<dbReference type="Proteomes" id="UP001183824">
    <property type="component" value="Unassembled WGS sequence"/>
</dbReference>
<dbReference type="Pfam" id="PF13577">
    <property type="entry name" value="SnoaL_4"/>
    <property type="match status" value="1"/>
</dbReference>
<accession>A0ABU2VFL9</accession>
<comment type="caution">
    <text evidence="2">The sequence shown here is derived from an EMBL/GenBank/DDBJ whole genome shotgun (WGS) entry which is preliminary data.</text>
</comment>
<organism evidence="2 3">
    <name type="scientific">Streptomyces doebereineriae</name>
    <dbReference type="NCBI Taxonomy" id="3075528"/>
    <lineage>
        <taxon>Bacteria</taxon>
        <taxon>Bacillati</taxon>
        <taxon>Actinomycetota</taxon>
        <taxon>Actinomycetes</taxon>
        <taxon>Kitasatosporales</taxon>
        <taxon>Streptomycetaceae</taxon>
        <taxon>Streptomyces</taxon>
    </lineage>
</organism>
<dbReference type="RefSeq" id="WP_311717219.1">
    <property type="nucleotide sequence ID" value="NZ_JAVREZ010000011.1"/>
</dbReference>
<dbReference type="Gene3D" id="3.10.450.50">
    <property type="match status" value="1"/>
</dbReference>